<dbReference type="Pfam" id="PF01329">
    <property type="entry name" value="Pterin_4a"/>
    <property type="match status" value="1"/>
</dbReference>
<evidence type="ECO:0000256" key="4">
    <source>
        <dbReference type="ARBA" id="ARBA00021735"/>
    </source>
</evidence>
<dbReference type="GO" id="GO:0006729">
    <property type="term" value="P:tetrahydrobiopterin biosynthetic process"/>
    <property type="evidence" value="ECO:0007669"/>
    <property type="project" value="InterPro"/>
</dbReference>
<evidence type="ECO:0000256" key="3">
    <source>
        <dbReference type="ARBA" id="ARBA00013252"/>
    </source>
</evidence>
<dbReference type="AlphaFoldDB" id="A0A7W8Y9A0"/>
<dbReference type="PANTHER" id="PTHR12599">
    <property type="entry name" value="PTERIN-4-ALPHA-CARBINOLAMINE DEHYDRATASE"/>
    <property type="match status" value="1"/>
</dbReference>
<evidence type="ECO:0000313" key="6">
    <source>
        <dbReference type="EMBL" id="MBB5597196.1"/>
    </source>
</evidence>
<dbReference type="CDD" id="cd00488">
    <property type="entry name" value="PCD_DCoH"/>
    <property type="match status" value="1"/>
</dbReference>
<dbReference type="InterPro" id="IPR036428">
    <property type="entry name" value="PCD_sf"/>
</dbReference>
<organism evidence="6 7">
    <name type="scientific">Neomicrococcus lactis</name>
    <dbReference type="NCBI Taxonomy" id="732241"/>
    <lineage>
        <taxon>Bacteria</taxon>
        <taxon>Bacillati</taxon>
        <taxon>Actinomycetota</taxon>
        <taxon>Actinomycetes</taxon>
        <taxon>Micrococcales</taxon>
        <taxon>Micrococcaceae</taxon>
        <taxon>Neomicrococcus</taxon>
    </lineage>
</organism>
<evidence type="ECO:0000256" key="5">
    <source>
        <dbReference type="ARBA" id="ARBA00023239"/>
    </source>
</evidence>
<dbReference type="SUPFAM" id="SSF55248">
    <property type="entry name" value="PCD-like"/>
    <property type="match status" value="1"/>
</dbReference>
<evidence type="ECO:0000256" key="1">
    <source>
        <dbReference type="ARBA" id="ARBA00001554"/>
    </source>
</evidence>
<name>A0A7W8Y9A0_9MICC</name>
<dbReference type="Proteomes" id="UP000523863">
    <property type="component" value="Unassembled WGS sequence"/>
</dbReference>
<dbReference type="EMBL" id="JACHBL010000001">
    <property type="protein sequence ID" value="MBB5597196.1"/>
    <property type="molecule type" value="Genomic_DNA"/>
</dbReference>
<dbReference type="Gene3D" id="3.30.1360.20">
    <property type="entry name" value="Transcriptional coactivator/pterin dehydratase"/>
    <property type="match status" value="1"/>
</dbReference>
<keyword evidence="7" id="KW-1185">Reference proteome</keyword>
<reference evidence="6 7" key="1">
    <citation type="submission" date="2020-08" db="EMBL/GenBank/DDBJ databases">
        <title>Sequencing the genomes of 1000 actinobacteria strains.</title>
        <authorList>
            <person name="Klenk H.-P."/>
        </authorList>
    </citation>
    <scope>NUCLEOTIDE SEQUENCE [LARGE SCALE GENOMIC DNA]</scope>
    <source>
        <strain evidence="6 7">DSM 23694</strain>
    </source>
</reference>
<comment type="similarity">
    <text evidence="2">Belongs to the pterin-4-alpha-carbinolamine dehydratase family.</text>
</comment>
<proteinExistence type="inferred from homology"/>
<dbReference type="EC" id="4.2.1.96" evidence="3"/>
<gene>
    <name evidence="6" type="ORF">BKA12_000276</name>
</gene>
<dbReference type="PANTHER" id="PTHR12599:SF0">
    <property type="entry name" value="PTERIN-4-ALPHA-CARBINOLAMINE DEHYDRATASE"/>
    <property type="match status" value="1"/>
</dbReference>
<sequence>MSESEQKLEILSGEALRAALAELPDWRERDSHVVSAFKFKKSATAVEFMGKAGAAAESAQHHPDLEWRWNTVFLAISTHSEGTKVTRKDTDLAEKLSVAAAELGGTAEPERYGEQFKK</sequence>
<dbReference type="RefSeq" id="WP_183640125.1">
    <property type="nucleotide sequence ID" value="NZ_JACHBL010000001.1"/>
</dbReference>
<protein>
    <recommendedName>
        <fullName evidence="4">Putative pterin-4-alpha-carbinolamine dehydratase</fullName>
        <ecNumber evidence="3">4.2.1.96</ecNumber>
    </recommendedName>
</protein>
<evidence type="ECO:0000313" key="7">
    <source>
        <dbReference type="Proteomes" id="UP000523863"/>
    </source>
</evidence>
<dbReference type="GO" id="GO:0008124">
    <property type="term" value="F:4-alpha-hydroxytetrahydrobiopterin dehydratase activity"/>
    <property type="evidence" value="ECO:0007669"/>
    <property type="project" value="UniProtKB-EC"/>
</dbReference>
<dbReference type="NCBIfam" id="NF002017">
    <property type="entry name" value="PRK00823.1-2"/>
    <property type="match status" value="1"/>
</dbReference>
<dbReference type="InterPro" id="IPR001533">
    <property type="entry name" value="Pterin_deHydtase"/>
</dbReference>
<comment type="catalytic activity">
    <reaction evidence="1">
        <text>(4aS,6R)-4a-hydroxy-L-erythro-5,6,7,8-tetrahydrobiopterin = (6R)-L-erythro-6,7-dihydrobiopterin + H2O</text>
        <dbReference type="Rhea" id="RHEA:11920"/>
        <dbReference type="ChEBI" id="CHEBI:15377"/>
        <dbReference type="ChEBI" id="CHEBI:15642"/>
        <dbReference type="ChEBI" id="CHEBI:43120"/>
        <dbReference type="EC" id="4.2.1.96"/>
    </reaction>
</comment>
<comment type="caution">
    <text evidence="6">The sequence shown here is derived from an EMBL/GenBank/DDBJ whole genome shotgun (WGS) entry which is preliminary data.</text>
</comment>
<accession>A0A7W8Y9A0</accession>
<evidence type="ECO:0000256" key="2">
    <source>
        <dbReference type="ARBA" id="ARBA00006472"/>
    </source>
</evidence>
<keyword evidence="5 6" id="KW-0456">Lyase</keyword>